<keyword evidence="3 6" id="KW-0238">DNA-binding</keyword>
<accession>A0A4Q7UXC4</accession>
<evidence type="ECO:0000259" key="5">
    <source>
        <dbReference type="PROSITE" id="PS50931"/>
    </source>
</evidence>
<dbReference type="GO" id="GO:0032993">
    <property type="term" value="C:protein-DNA complex"/>
    <property type="evidence" value="ECO:0007669"/>
    <property type="project" value="TreeGrafter"/>
</dbReference>
<dbReference type="PANTHER" id="PTHR30346">
    <property type="entry name" value="TRANSCRIPTIONAL DUAL REGULATOR HCAR-RELATED"/>
    <property type="match status" value="1"/>
</dbReference>
<dbReference type="Gene3D" id="1.10.10.10">
    <property type="entry name" value="Winged helix-like DNA-binding domain superfamily/Winged helix DNA-binding domain"/>
    <property type="match status" value="1"/>
</dbReference>
<dbReference type="Gene3D" id="3.40.190.10">
    <property type="entry name" value="Periplasmic binding protein-like II"/>
    <property type="match status" value="2"/>
</dbReference>
<gene>
    <name evidence="6" type="ORF">EV383_2567</name>
</gene>
<dbReference type="InterPro" id="IPR036388">
    <property type="entry name" value="WH-like_DNA-bd_sf"/>
</dbReference>
<keyword evidence="2" id="KW-0805">Transcription regulation</keyword>
<evidence type="ECO:0000256" key="2">
    <source>
        <dbReference type="ARBA" id="ARBA00023015"/>
    </source>
</evidence>
<dbReference type="PROSITE" id="PS50931">
    <property type="entry name" value="HTH_LYSR"/>
    <property type="match status" value="1"/>
</dbReference>
<dbReference type="InterPro" id="IPR036390">
    <property type="entry name" value="WH_DNA-bd_sf"/>
</dbReference>
<dbReference type="GO" id="GO:0003677">
    <property type="term" value="F:DNA binding"/>
    <property type="evidence" value="ECO:0007669"/>
    <property type="project" value="UniProtKB-KW"/>
</dbReference>
<dbReference type="OrthoDB" id="3286335at2"/>
<dbReference type="GO" id="GO:0003700">
    <property type="term" value="F:DNA-binding transcription factor activity"/>
    <property type="evidence" value="ECO:0007669"/>
    <property type="project" value="InterPro"/>
</dbReference>
<evidence type="ECO:0000256" key="1">
    <source>
        <dbReference type="ARBA" id="ARBA00009437"/>
    </source>
</evidence>
<dbReference type="SUPFAM" id="SSF53850">
    <property type="entry name" value="Periplasmic binding protein-like II"/>
    <property type="match status" value="1"/>
</dbReference>
<dbReference type="InterPro" id="IPR000847">
    <property type="entry name" value="LysR_HTH_N"/>
</dbReference>
<name>A0A4Q7UXC4_PSEST</name>
<dbReference type="Pfam" id="PF03466">
    <property type="entry name" value="LysR_substrate"/>
    <property type="match status" value="1"/>
</dbReference>
<evidence type="ECO:0000313" key="7">
    <source>
        <dbReference type="Proteomes" id="UP000291591"/>
    </source>
</evidence>
<keyword evidence="4" id="KW-0804">Transcription</keyword>
<sequence length="298" mass="30779">MEPTITGLRVLRAIAERGTFTAAAAALGYTQPAVSRQVAALERAAGAALIERSAAGARLTPAGQTLLRHARVALDAIAAAGRELSGAEATIEPVRLGVYLSAGAALLPRALSTLRRRHPHIEVITRDGTTPALVRALRAGTLDLAVISSRPPHHPPDTELPRLRLQTLDEGALRVAVADPGPFSGLGALTVADLTDADWIAGPATATEPLLGVWPGLPGHPRVRHHARDWLTKLHLVQAGCGITTVPEALAPALPPGILLLPVEDAGSVEQRRTVLAEPPGPRPAAVAAVARALGGPA</sequence>
<proteinExistence type="inferred from homology"/>
<keyword evidence="7" id="KW-1185">Reference proteome</keyword>
<dbReference type="RefSeq" id="WP_130290108.1">
    <property type="nucleotide sequence ID" value="NZ_SHKL01000001.1"/>
</dbReference>
<protein>
    <submittedName>
        <fullName evidence="6">DNA-binding transcriptional LysR family regulator</fullName>
    </submittedName>
</protein>
<feature type="domain" description="HTH lysR-type" evidence="5">
    <location>
        <begin position="3"/>
        <end position="60"/>
    </location>
</feature>
<dbReference type="AlphaFoldDB" id="A0A4Q7UXC4"/>
<comment type="similarity">
    <text evidence="1">Belongs to the LysR transcriptional regulatory family.</text>
</comment>
<organism evidence="6 7">
    <name type="scientific">Pseudonocardia sediminis</name>
    <dbReference type="NCBI Taxonomy" id="1397368"/>
    <lineage>
        <taxon>Bacteria</taxon>
        <taxon>Bacillati</taxon>
        <taxon>Actinomycetota</taxon>
        <taxon>Actinomycetes</taxon>
        <taxon>Pseudonocardiales</taxon>
        <taxon>Pseudonocardiaceae</taxon>
        <taxon>Pseudonocardia</taxon>
    </lineage>
</organism>
<dbReference type="EMBL" id="SHKL01000001">
    <property type="protein sequence ID" value="RZT85688.1"/>
    <property type="molecule type" value="Genomic_DNA"/>
</dbReference>
<dbReference type="SUPFAM" id="SSF46785">
    <property type="entry name" value="Winged helix' DNA-binding domain"/>
    <property type="match status" value="1"/>
</dbReference>
<evidence type="ECO:0000256" key="3">
    <source>
        <dbReference type="ARBA" id="ARBA00023125"/>
    </source>
</evidence>
<dbReference type="InterPro" id="IPR005119">
    <property type="entry name" value="LysR_subst-bd"/>
</dbReference>
<dbReference type="PANTHER" id="PTHR30346:SF29">
    <property type="entry name" value="LYSR SUBSTRATE-BINDING"/>
    <property type="match status" value="1"/>
</dbReference>
<dbReference type="CDD" id="cd08414">
    <property type="entry name" value="PBP2_LTTR_aromatics_like"/>
    <property type="match status" value="1"/>
</dbReference>
<dbReference type="Pfam" id="PF00126">
    <property type="entry name" value="HTH_1"/>
    <property type="match status" value="1"/>
</dbReference>
<comment type="caution">
    <text evidence="6">The sequence shown here is derived from an EMBL/GenBank/DDBJ whole genome shotgun (WGS) entry which is preliminary data.</text>
</comment>
<evidence type="ECO:0000313" key="6">
    <source>
        <dbReference type="EMBL" id="RZT85688.1"/>
    </source>
</evidence>
<reference evidence="6 7" key="1">
    <citation type="submission" date="2019-02" db="EMBL/GenBank/DDBJ databases">
        <title>Sequencing the genomes of 1000 actinobacteria strains.</title>
        <authorList>
            <person name="Klenk H.-P."/>
        </authorList>
    </citation>
    <scope>NUCLEOTIDE SEQUENCE [LARGE SCALE GENOMIC DNA]</scope>
    <source>
        <strain evidence="6 7">DSM 45779</strain>
    </source>
</reference>
<dbReference type="Proteomes" id="UP000291591">
    <property type="component" value="Unassembled WGS sequence"/>
</dbReference>
<dbReference type="PRINTS" id="PR00039">
    <property type="entry name" value="HTHLYSR"/>
</dbReference>
<evidence type="ECO:0000256" key="4">
    <source>
        <dbReference type="ARBA" id="ARBA00023163"/>
    </source>
</evidence>
<dbReference type="FunFam" id="1.10.10.10:FF:000001">
    <property type="entry name" value="LysR family transcriptional regulator"/>
    <property type="match status" value="1"/>
</dbReference>